<feature type="compositionally biased region" description="Polar residues" evidence="1">
    <location>
        <begin position="239"/>
        <end position="248"/>
    </location>
</feature>
<feature type="compositionally biased region" description="Polar residues" evidence="1">
    <location>
        <begin position="204"/>
        <end position="213"/>
    </location>
</feature>
<proteinExistence type="predicted"/>
<reference evidence="2 3" key="1">
    <citation type="journal article" date="2015" name="Genome Biol. Evol.">
        <title>Phylogenomic analyses indicate that early fungi evolved digesting cell walls of algal ancestors of land plants.</title>
        <authorList>
            <person name="Chang Y."/>
            <person name="Wang S."/>
            <person name="Sekimoto S."/>
            <person name="Aerts A.L."/>
            <person name="Choi C."/>
            <person name="Clum A."/>
            <person name="LaButti K.M."/>
            <person name="Lindquist E.A."/>
            <person name="Yee Ngan C."/>
            <person name="Ohm R.A."/>
            <person name="Salamov A.A."/>
            <person name="Grigoriev I.V."/>
            <person name="Spatafora J.W."/>
            <person name="Berbee M.L."/>
        </authorList>
    </citation>
    <scope>NUCLEOTIDE SEQUENCE [LARGE SCALE GENOMIC DNA]</scope>
    <source>
        <strain evidence="2 3">JEL478</strain>
    </source>
</reference>
<dbReference type="Proteomes" id="UP000070544">
    <property type="component" value="Unassembled WGS sequence"/>
</dbReference>
<feature type="region of interest" description="Disordered" evidence="1">
    <location>
        <begin position="268"/>
        <end position="296"/>
    </location>
</feature>
<evidence type="ECO:0000313" key="2">
    <source>
        <dbReference type="EMBL" id="KXS18349.1"/>
    </source>
</evidence>
<name>A0A139ANM9_GONPJ</name>
<evidence type="ECO:0000313" key="3">
    <source>
        <dbReference type="Proteomes" id="UP000070544"/>
    </source>
</evidence>
<gene>
    <name evidence="2" type="ORF">M427DRAFT_42442</name>
</gene>
<dbReference type="AlphaFoldDB" id="A0A139ANM9"/>
<feature type="region of interest" description="Disordered" evidence="1">
    <location>
        <begin position="62"/>
        <end position="98"/>
    </location>
</feature>
<organism evidence="2 3">
    <name type="scientific">Gonapodya prolifera (strain JEL478)</name>
    <name type="common">Monoblepharis prolifera</name>
    <dbReference type="NCBI Taxonomy" id="1344416"/>
    <lineage>
        <taxon>Eukaryota</taxon>
        <taxon>Fungi</taxon>
        <taxon>Fungi incertae sedis</taxon>
        <taxon>Chytridiomycota</taxon>
        <taxon>Chytridiomycota incertae sedis</taxon>
        <taxon>Monoblepharidomycetes</taxon>
        <taxon>Monoblepharidales</taxon>
        <taxon>Gonapodyaceae</taxon>
        <taxon>Gonapodya</taxon>
    </lineage>
</organism>
<accession>A0A139ANM9</accession>
<feature type="compositionally biased region" description="Basic residues" evidence="1">
    <location>
        <begin position="188"/>
        <end position="200"/>
    </location>
</feature>
<protein>
    <submittedName>
        <fullName evidence="2">Uncharacterized protein</fullName>
    </submittedName>
</protein>
<sequence length="529" mass="56523">MASGGVQDLAIACAAWAQFATGEAVKWAEKTLDSNSASSAALYPTLRLLLHVARTYILSVDAKPSPAPPSPPPFSASDRSGAPRLRSYSTPSHAPLDEAQPPLVAAAVSMASKSQLTSSVDWLWSPDAQGLSRSRSVAPLASPMRLIASGYLVAPGQPHTPDAQPAAPSATRTHTRRSTSKSSSNSRKPFRRLLRGRSRGHAGSPSSNQQRGSSADAARSMSILPSTGDAGIPGGFPDTTPSRTKPAVQSSRVFLGFFDSRRVSMKKHSSGMLLNKPPKESSKKLHVERANNSDPDWEELERDVRNEEHRPVLVEHGITRGGVAVPFSARGSSPVALPSTAGTNAIRFIRAQPAPTSPVEGYGAPTLHEQAVLVPPNKRGLAIPASGDGEPPPLPKRGQEQTSGYNGEHGLPSVLVRPRPNSRPPSPGPRRHIPEYPDHAGPTTPMMGGSPPKVAKLSRQLRDPGATVTGLPVIMDRSEKRHDPTSTMWIEPIFTRLKGGDADYRSDPKEEADGPTIKERRNWKVFGKK</sequence>
<feature type="region of interest" description="Disordered" evidence="1">
    <location>
        <begin position="379"/>
        <end position="487"/>
    </location>
</feature>
<feature type="compositionally biased region" description="Low complexity" evidence="1">
    <location>
        <begin position="441"/>
        <end position="452"/>
    </location>
</feature>
<feature type="compositionally biased region" description="Basic and acidic residues" evidence="1">
    <location>
        <begin position="277"/>
        <end position="291"/>
    </location>
</feature>
<keyword evidence="3" id="KW-1185">Reference proteome</keyword>
<feature type="region of interest" description="Disordered" evidence="1">
    <location>
        <begin position="153"/>
        <end position="248"/>
    </location>
</feature>
<feature type="compositionally biased region" description="Pro residues" evidence="1">
    <location>
        <begin position="65"/>
        <end position="74"/>
    </location>
</feature>
<dbReference type="EMBL" id="KQ965742">
    <property type="protein sequence ID" value="KXS18349.1"/>
    <property type="molecule type" value="Genomic_DNA"/>
</dbReference>
<evidence type="ECO:0000256" key="1">
    <source>
        <dbReference type="SAM" id="MobiDB-lite"/>
    </source>
</evidence>